<keyword evidence="3 6" id="KW-0812">Transmembrane</keyword>
<evidence type="ECO:0000256" key="5">
    <source>
        <dbReference type="ARBA" id="ARBA00023136"/>
    </source>
</evidence>
<evidence type="ECO:0000256" key="2">
    <source>
        <dbReference type="ARBA" id="ARBA00022448"/>
    </source>
</evidence>
<feature type="transmembrane region" description="Helical" evidence="6">
    <location>
        <begin position="490"/>
        <end position="510"/>
    </location>
</feature>
<proteinExistence type="predicted"/>
<dbReference type="SUPFAM" id="SSF161098">
    <property type="entry name" value="MetI-like"/>
    <property type="match status" value="1"/>
</dbReference>
<dbReference type="GO" id="GO:0005886">
    <property type="term" value="C:plasma membrane"/>
    <property type="evidence" value="ECO:0007669"/>
    <property type="project" value="UniProtKB-SubCell"/>
</dbReference>
<dbReference type="Proteomes" id="UP000320176">
    <property type="component" value="Unassembled WGS sequence"/>
</dbReference>
<dbReference type="OrthoDB" id="9805884at2"/>
<evidence type="ECO:0000256" key="4">
    <source>
        <dbReference type="ARBA" id="ARBA00022989"/>
    </source>
</evidence>
<protein>
    <submittedName>
        <fullName evidence="7">Binding-protein-dependent transport system inner membrane component</fullName>
    </submittedName>
</protein>
<name>A0A5C6B013_9BACT</name>
<dbReference type="PANTHER" id="PTHR43386:SF1">
    <property type="entry name" value="D,D-DIPEPTIDE TRANSPORT SYSTEM PERMEASE PROTEIN DDPC-RELATED"/>
    <property type="match status" value="1"/>
</dbReference>
<feature type="transmembrane region" description="Helical" evidence="6">
    <location>
        <begin position="98"/>
        <end position="117"/>
    </location>
</feature>
<organism evidence="7 8">
    <name type="scientific">Stieleria varia</name>
    <dbReference type="NCBI Taxonomy" id="2528005"/>
    <lineage>
        <taxon>Bacteria</taxon>
        <taxon>Pseudomonadati</taxon>
        <taxon>Planctomycetota</taxon>
        <taxon>Planctomycetia</taxon>
        <taxon>Pirellulales</taxon>
        <taxon>Pirellulaceae</taxon>
        <taxon>Stieleria</taxon>
    </lineage>
</organism>
<feature type="transmembrane region" description="Helical" evidence="6">
    <location>
        <begin position="406"/>
        <end position="429"/>
    </location>
</feature>
<gene>
    <name evidence="7" type="ORF">Pla52n_13400</name>
</gene>
<feature type="transmembrane region" description="Helical" evidence="6">
    <location>
        <begin position="231"/>
        <end position="249"/>
    </location>
</feature>
<evidence type="ECO:0000256" key="6">
    <source>
        <dbReference type="SAM" id="Phobius"/>
    </source>
</evidence>
<dbReference type="PANTHER" id="PTHR43386">
    <property type="entry name" value="OLIGOPEPTIDE TRANSPORT SYSTEM PERMEASE PROTEIN APPC"/>
    <property type="match status" value="1"/>
</dbReference>
<comment type="caution">
    <text evidence="7">The sequence shown here is derived from an EMBL/GenBank/DDBJ whole genome shotgun (WGS) entry which is preliminary data.</text>
</comment>
<keyword evidence="2" id="KW-0813">Transport</keyword>
<comment type="subcellular location">
    <subcellularLocation>
        <location evidence="1">Cell membrane</location>
        <topology evidence="1">Multi-pass membrane protein</topology>
    </subcellularLocation>
</comment>
<dbReference type="InterPro" id="IPR035906">
    <property type="entry name" value="MetI-like_sf"/>
</dbReference>
<evidence type="ECO:0000313" key="8">
    <source>
        <dbReference type="Proteomes" id="UP000320176"/>
    </source>
</evidence>
<dbReference type="InterPro" id="IPR050366">
    <property type="entry name" value="BP-dependent_transpt_permease"/>
</dbReference>
<feature type="transmembrane region" description="Helical" evidence="6">
    <location>
        <begin position="12"/>
        <end position="33"/>
    </location>
</feature>
<keyword evidence="8" id="KW-1185">Reference proteome</keyword>
<sequence>MKRWPSRFALEILRFLALLVLVSLAASVLGMLVTDSSFLGFYRDLHRDRDGVSIGPQFYRAAMETVPILALAIVMIASGAMVLGRLEDHPMLGWIKVVVLSVSALPSFLLPFLPSLLSPDHAFQGMPSGGVWLPAVCLALGDCNLSTVSSRFRESLRSQHAMPHIQTLQTLGLSVWRFTWPQACVALLFSLTGRIPHLIGGVVALELLFNIPGIGITAYQSVSETPADLHWFFWICIFCVTLRSAFRWLGMLAHARWIPERIEHDMEEEDAQYDPIGNATTDVSQRTESTSILAAPVEADLDGQSHSALSSDLQSDIAVTTSSGTFLGNLVRNTLYYSRLRPANRFNMAYAGLASIVLAMLVMVCWMYGDVPPDGSFLDPGQEHWFGTDLAGLDVLSSIRTGMNQMIVPTLLAIACAASWTPCSLLSLHRWVRSRWIRRGVFLADQFCLLMAEFIESLPKLLVLLAGFSVMAGEVIDATILGVDFSINTMVIRLFVLIGLLHAPQVYQAVRDELESINHAVYVEASLMTRMTWRQMIFRMVLQNHCLPVLLIQCAAVIAGVLHYDAVLGLLGVRGRGVIFTWGSQLGMGMEAFMNWAPMDWFNRWILGIPFLYVWLGIVVFWLLVESLKTTVGGYVYRLR</sequence>
<dbReference type="RefSeq" id="WP_146518846.1">
    <property type="nucleotide sequence ID" value="NZ_CP151726.1"/>
</dbReference>
<evidence type="ECO:0000313" key="7">
    <source>
        <dbReference type="EMBL" id="TWU05625.1"/>
    </source>
</evidence>
<feature type="transmembrane region" description="Helical" evidence="6">
    <location>
        <begin position="348"/>
        <end position="369"/>
    </location>
</feature>
<accession>A0A5C6B013</accession>
<feature type="transmembrane region" description="Helical" evidence="6">
    <location>
        <begin position="66"/>
        <end position="86"/>
    </location>
</feature>
<keyword evidence="4 6" id="KW-1133">Transmembrane helix</keyword>
<dbReference type="EMBL" id="SJPN01000002">
    <property type="protein sequence ID" value="TWU05625.1"/>
    <property type="molecule type" value="Genomic_DNA"/>
</dbReference>
<reference evidence="7 8" key="1">
    <citation type="submission" date="2019-02" db="EMBL/GenBank/DDBJ databases">
        <title>Deep-cultivation of Planctomycetes and their phenomic and genomic characterization uncovers novel biology.</title>
        <authorList>
            <person name="Wiegand S."/>
            <person name="Jogler M."/>
            <person name="Boedeker C."/>
            <person name="Pinto D."/>
            <person name="Vollmers J."/>
            <person name="Rivas-Marin E."/>
            <person name="Kohn T."/>
            <person name="Peeters S.H."/>
            <person name="Heuer A."/>
            <person name="Rast P."/>
            <person name="Oberbeckmann S."/>
            <person name="Bunk B."/>
            <person name="Jeske O."/>
            <person name="Meyerdierks A."/>
            <person name="Storesund J.E."/>
            <person name="Kallscheuer N."/>
            <person name="Luecker S."/>
            <person name="Lage O.M."/>
            <person name="Pohl T."/>
            <person name="Merkel B.J."/>
            <person name="Hornburger P."/>
            <person name="Mueller R.-W."/>
            <person name="Bruemmer F."/>
            <person name="Labrenz M."/>
            <person name="Spormann A.M."/>
            <person name="Op Den Camp H."/>
            <person name="Overmann J."/>
            <person name="Amann R."/>
            <person name="Jetten M.S.M."/>
            <person name="Mascher T."/>
            <person name="Medema M.H."/>
            <person name="Devos D.P."/>
            <person name="Kaster A.-K."/>
            <person name="Ovreas L."/>
            <person name="Rohde M."/>
            <person name="Galperin M.Y."/>
            <person name="Jogler C."/>
        </authorList>
    </citation>
    <scope>NUCLEOTIDE SEQUENCE [LARGE SCALE GENOMIC DNA]</scope>
    <source>
        <strain evidence="7 8">Pla52n</strain>
    </source>
</reference>
<evidence type="ECO:0000256" key="3">
    <source>
        <dbReference type="ARBA" id="ARBA00022692"/>
    </source>
</evidence>
<dbReference type="AlphaFoldDB" id="A0A5C6B013"/>
<feature type="transmembrane region" description="Helical" evidence="6">
    <location>
        <begin position="545"/>
        <end position="564"/>
    </location>
</feature>
<evidence type="ECO:0000256" key="1">
    <source>
        <dbReference type="ARBA" id="ARBA00004651"/>
    </source>
</evidence>
<feature type="transmembrane region" description="Helical" evidence="6">
    <location>
        <begin position="605"/>
        <end position="625"/>
    </location>
</feature>
<keyword evidence="5 6" id="KW-0472">Membrane</keyword>
<feature type="transmembrane region" description="Helical" evidence="6">
    <location>
        <begin position="198"/>
        <end position="219"/>
    </location>
</feature>
<feature type="transmembrane region" description="Helical" evidence="6">
    <location>
        <begin position="129"/>
        <end position="148"/>
    </location>
</feature>